<dbReference type="KEGG" id="pwu:A8O14_06115"/>
<feature type="transmembrane region" description="Helical" evidence="6">
    <location>
        <begin position="284"/>
        <end position="301"/>
    </location>
</feature>
<evidence type="ECO:0008006" key="9">
    <source>
        <dbReference type="Google" id="ProtNLM"/>
    </source>
</evidence>
<keyword evidence="2" id="KW-1003">Cell membrane</keyword>
<dbReference type="Proteomes" id="UP000078463">
    <property type="component" value="Chromosome"/>
</dbReference>
<feature type="transmembrane region" description="Helical" evidence="6">
    <location>
        <begin position="90"/>
        <end position="110"/>
    </location>
</feature>
<feature type="transmembrane region" description="Helical" evidence="6">
    <location>
        <begin position="48"/>
        <end position="69"/>
    </location>
</feature>
<accession>A0A191UF78</accession>
<feature type="transmembrane region" description="Helical" evidence="6">
    <location>
        <begin position="247"/>
        <end position="264"/>
    </location>
</feature>
<feature type="transmembrane region" description="Helical" evidence="6">
    <location>
        <begin position="24"/>
        <end position="42"/>
    </location>
</feature>
<feature type="transmembrane region" description="Helical" evidence="6">
    <location>
        <begin position="116"/>
        <end position="133"/>
    </location>
</feature>
<reference evidence="8" key="1">
    <citation type="submission" date="2016-05" db="EMBL/GenBank/DDBJ databases">
        <title>Polynucleobacter sp. QLW-P1FAT50C-4 genome.</title>
        <authorList>
            <person name="Hahn M.W."/>
        </authorList>
    </citation>
    <scope>NUCLEOTIDE SEQUENCE [LARGE SCALE GENOMIC DNA]</scope>
    <source>
        <strain evidence="8">QLW-P1FAT50C-4</strain>
    </source>
</reference>
<evidence type="ECO:0000256" key="2">
    <source>
        <dbReference type="ARBA" id="ARBA00022475"/>
    </source>
</evidence>
<evidence type="ECO:0000256" key="3">
    <source>
        <dbReference type="ARBA" id="ARBA00022692"/>
    </source>
</evidence>
<evidence type="ECO:0000256" key="6">
    <source>
        <dbReference type="SAM" id="Phobius"/>
    </source>
</evidence>
<proteinExistence type="predicted"/>
<dbReference type="GO" id="GO:0016765">
    <property type="term" value="F:transferase activity, transferring alkyl or aryl (other than methyl) groups"/>
    <property type="evidence" value="ECO:0007669"/>
    <property type="project" value="InterPro"/>
</dbReference>
<name>A0A191UF78_9BURK</name>
<dbReference type="AlphaFoldDB" id="A0A191UF78"/>
<dbReference type="InterPro" id="IPR000537">
    <property type="entry name" value="UbiA_prenyltransferase"/>
</dbReference>
<dbReference type="Pfam" id="PF01040">
    <property type="entry name" value="UbiA"/>
    <property type="match status" value="1"/>
</dbReference>
<feature type="transmembrane region" description="Helical" evidence="6">
    <location>
        <begin position="219"/>
        <end position="241"/>
    </location>
</feature>
<keyword evidence="8" id="KW-1185">Reference proteome</keyword>
<comment type="subcellular location">
    <subcellularLocation>
        <location evidence="1">Membrane</location>
        <topology evidence="1">Multi-pass membrane protein</topology>
    </subcellularLocation>
</comment>
<dbReference type="RefSeq" id="WP_068948699.1">
    <property type="nucleotide sequence ID" value="NZ_CP015922.1"/>
</dbReference>
<dbReference type="InterPro" id="IPR044878">
    <property type="entry name" value="UbiA_sf"/>
</dbReference>
<dbReference type="EMBL" id="CP015922">
    <property type="protein sequence ID" value="ANI99688.1"/>
    <property type="molecule type" value="Genomic_DNA"/>
</dbReference>
<dbReference type="Gene3D" id="1.10.357.140">
    <property type="entry name" value="UbiA prenyltransferase"/>
    <property type="match status" value="1"/>
</dbReference>
<evidence type="ECO:0000313" key="7">
    <source>
        <dbReference type="EMBL" id="ANI99688.1"/>
    </source>
</evidence>
<protein>
    <recommendedName>
        <fullName evidence="9">Prenyltransferase</fullName>
    </recommendedName>
</protein>
<evidence type="ECO:0000256" key="5">
    <source>
        <dbReference type="ARBA" id="ARBA00023136"/>
    </source>
</evidence>
<dbReference type="OrthoDB" id="9803632at2"/>
<evidence type="ECO:0000313" key="8">
    <source>
        <dbReference type="Proteomes" id="UP000078463"/>
    </source>
</evidence>
<gene>
    <name evidence="7" type="ORF">A8O14_06115</name>
</gene>
<dbReference type="STRING" id="1743168.A8O14_06115"/>
<dbReference type="GO" id="GO:0016020">
    <property type="term" value="C:membrane"/>
    <property type="evidence" value="ECO:0007669"/>
    <property type="project" value="UniProtKB-SubCell"/>
</dbReference>
<evidence type="ECO:0000256" key="1">
    <source>
        <dbReference type="ARBA" id="ARBA00004141"/>
    </source>
</evidence>
<keyword evidence="3 6" id="KW-0812">Transmembrane</keyword>
<keyword evidence="4 6" id="KW-1133">Transmembrane helix</keyword>
<sequence length="318" mass="36429">MTNNKATFADYLKITRLDHGTKQVFIIPGIFFAYLLRGIHVSNPLSHILLGFLCATAIASANYVINEWFDREFDKFHPTKFKRTAVQRILTGKAIAFEWSLLVGIGLLAAYLSSKLMFIVACIFFLQGIFYNIPPLRTKDRAFVDVLSESINNPIRLMIGWAMIDPNSLPPASIIFSYWSGGAFLMAAKRYSEYREITQAFNLETLTNYRKSFKGYTEISLNVSCLVYAMLSNFFIGVFFIKYRIEYIITIPVVILLFGEYLAVSMKPNSTAQNPEKLYKEKSLFILISIFLLTLLIASLYDIDFLKDLSQQFFIKLN</sequence>
<keyword evidence="5 6" id="KW-0472">Membrane</keyword>
<organism evidence="7 8">
    <name type="scientific">Polynucleobacter wuianus</name>
    <dbReference type="NCBI Taxonomy" id="1743168"/>
    <lineage>
        <taxon>Bacteria</taxon>
        <taxon>Pseudomonadati</taxon>
        <taxon>Pseudomonadota</taxon>
        <taxon>Betaproteobacteria</taxon>
        <taxon>Burkholderiales</taxon>
        <taxon>Burkholderiaceae</taxon>
        <taxon>Polynucleobacter</taxon>
    </lineage>
</organism>
<evidence type="ECO:0000256" key="4">
    <source>
        <dbReference type="ARBA" id="ARBA00022989"/>
    </source>
</evidence>